<dbReference type="OrthoDB" id="548217at2759"/>
<sequence length="123" mass="14662">MQVFSTNSFFKGMSIPKPERRESLQEKIPNASDKAIEFLECCFYMDPANRSTCDELLQHKYFEREVYSETKRPSNRYHLNSRNNLPTLYTQQSKSPLFHQPKYYKQERNKGGSTHLPYLQSER</sequence>
<reference evidence="2" key="1">
    <citation type="submission" date="2020-06" db="EMBL/GenBank/DDBJ databases">
        <title>Draft genome of Bugula neritina, a colonial animal packing powerful symbionts and potential medicines.</title>
        <authorList>
            <person name="Rayko M."/>
        </authorList>
    </citation>
    <scope>NUCLEOTIDE SEQUENCE [LARGE SCALE GENOMIC DNA]</scope>
    <source>
        <strain evidence="2">Kwan_BN1</strain>
    </source>
</reference>
<dbReference type="InterPro" id="IPR011009">
    <property type="entry name" value="Kinase-like_dom_sf"/>
</dbReference>
<gene>
    <name evidence="2" type="ORF">EB796_019549</name>
</gene>
<organism evidence="2 3">
    <name type="scientific">Bugula neritina</name>
    <name type="common">Brown bryozoan</name>
    <name type="synonym">Sertularia neritina</name>
    <dbReference type="NCBI Taxonomy" id="10212"/>
    <lineage>
        <taxon>Eukaryota</taxon>
        <taxon>Metazoa</taxon>
        <taxon>Spiralia</taxon>
        <taxon>Lophotrochozoa</taxon>
        <taxon>Bryozoa</taxon>
        <taxon>Gymnolaemata</taxon>
        <taxon>Cheilostomatida</taxon>
        <taxon>Flustrina</taxon>
        <taxon>Buguloidea</taxon>
        <taxon>Bugulidae</taxon>
        <taxon>Bugula</taxon>
    </lineage>
</organism>
<dbReference type="EMBL" id="VXIV02002894">
    <property type="protein sequence ID" value="KAF6022143.1"/>
    <property type="molecule type" value="Genomic_DNA"/>
</dbReference>
<keyword evidence="3" id="KW-1185">Reference proteome</keyword>
<evidence type="ECO:0000313" key="3">
    <source>
        <dbReference type="Proteomes" id="UP000593567"/>
    </source>
</evidence>
<protein>
    <submittedName>
        <fullName evidence="2">CDKL1</fullName>
    </submittedName>
</protein>
<evidence type="ECO:0000313" key="2">
    <source>
        <dbReference type="EMBL" id="KAF6022143.1"/>
    </source>
</evidence>
<comment type="caution">
    <text evidence="2">The sequence shown here is derived from an EMBL/GenBank/DDBJ whole genome shotgun (WGS) entry which is preliminary data.</text>
</comment>
<proteinExistence type="predicted"/>
<evidence type="ECO:0000256" key="1">
    <source>
        <dbReference type="SAM" id="MobiDB-lite"/>
    </source>
</evidence>
<accession>A0A7J7J7X2</accession>
<dbReference type="AlphaFoldDB" id="A0A7J7J7X2"/>
<dbReference type="SUPFAM" id="SSF56112">
    <property type="entry name" value="Protein kinase-like (PK-like)"/>
    <property type="match status" value="1"/>
</dbReference>
<name>A0A7J7J7X2_BUGNE</name>
<dbReference type="Gene3D" id="1.10.510.10">
    <property type="entry name" value="Transferase(Phosphotransferase) domain 1"/>
    <property type="match status" value="1"/>
</dbReference>
<feature type="compositionally biased region" description="Polar residues" evidence="1">
    <location>
        <begin position="77"/>
        <end position="95"/>
    </location>
</feature>
<feature type="region of interest" description="Disordered" evidence="1">
    <location>
        <begin position="69"/>
        <end position="123"/>
    </location>
</feature>
<dbReference type="Proteomes" id="UP000593567">
    <property type="component" value="Unassembled WGS sequence"/>
</dbReference>